<protein>
    <recommendedName>
        <fullName evidence="2">Membrane iron-sulfur containing protein FtrD-like domain-containing protein</fullName>
    </recommendedName>
</protein>
<feature type="domain" description="Membrane iron-sulfur containing protein FtrD-like" evidence="2">
    <location>
        <begin position="331"/>
        <end position="430"/>
    </location>
</feature>
<feature type="transmembrane region" description="Helical" evidence="1">
    <location>
        <begin position="86"/>
        <end position="104"/>
    </location>
</feature>
<dbReference type="AlphaFoldDB" id="G9YFG8"/>
<name>G9YFG8_9FIRM</name>
<evidence type="ECO:0000313" key="3">
    <source>
        <dbReference type="EMBL" id="EHM43135.1"/>
    </source>
</evidence>
<sequence>MQDFLSYIKEYDMLQAFLLQFIPAMVQGVTLAVPLGILLAIFLRLELPEYKNTLKRAIYWGFWLSLFFVAVKVGTKNAITREGFEALTITIAVVAEIILLIMLFFGKNLSEKVNKVVATSAFILAVMNILFHGMELWLMPYTSFIGASGKYFTLNFFIVNLGFITGLLFALLGAVITYKAAAALRYKRLLFVFAIQILALFIEQIIYILRVAMARQFLPSGSLIKIMAPIINNQDMLVFVIYGALLFVPLTLFSQPKPERPEGTNPAEYRRIVSGAKAKRRWGVGTVICLCCMACFSTFGWSYATHKEEIVPAVQVSAVNGKVSIDLGQFADGHLHRYVYRASGGEGVRFIVILKGGSAYGVGLDACEICGPTGYYEKDGQVVCKLCDVVMNKATIGSKGGCNPIPVKYTIEGGKLIVNAEDLEANRKVFR</sequence>
<dbReference type="eggNOG" id="COG4393">
    <property type="taxonomic scope" value="Bacteria"/>
</dbReference>
<keyword evidence="1" id="KW-0812">Transmembrane</keyword>
<comment type="caution">
    <text evidence="3">The sequence shown here is derived from an EMBL/GenBank/DDBJ whole genome shotgun (WGS) entry which is preliminary data.</text>
</comment>
<dbReference type="STRING" id="861450.HMPREF0080_00380"/>
<feature type="transmembrane region" description="Helical" evidence="1">
    <location>
        <begin position="236"/>
        <end position="253"/>
    </location>
</feature>
<dbReference type="Proteomes" id="UP000005481">
    <property type="component" value="Unassembled WGS sequence"/>
</dbReference>
<feature type="transmembrane region" description="Helical" evidence="1">
    <location>
        <begin position="189"/>
        <end position="209"/>
    </location>
</feature>
<dbReference type="Pfam" id="PF10080">
    <property type="entry name" value="FtrD-like"/>
    <property type="match status" value="1"/>
</dbReference>
<keyword evidence="1" id="KW-0472">Membrane</keyword>
<dbReference type="PATRIC" id="fig|861450.3.peg.363"/>
<evidence type="ECO:0000256" key="1">
    <source>
        <dbReference type="SAM" id="Phobius"/>
    </source>
</evidence>
<keyword evidence="4" id="KW-1185">Reference proteome</keyword>
<keyword evidence="1" id="KW-1133">Transmembrane helix</keyword>
<feature type="transmembrane region" description="Helical" evidence="1">
    <location>
        <begin position="154"/>
        <end position="177"/>
    </location>
</feature>
<accession>G9YFG8</accession>
<organism evidence="3 4">
    <name type="scientific">Anaeroglobus geminatus F0357</name>
    <dbReference type="NCBI Taxonomy" id="861450"/>
    <lineage>
        <taxon>Bacteria</taxon>
        <taxon>Bacillati</taxon>
        <taxon>Bacillota</taxon>
        <taxon>Negativicutes</taxon>
        <taxon>Veillonellales</taxon>
        <taxon>Veillonellaceae</taxon>
        <taxon>Anaeroglobus</taxon>
    </lineage>
</organism>
<dbReference type="InterPro" id="IPR018758">
    <property type="entry name" value="FtrD-like"/>
</dbReference>
<reference evidence="3 4" key="1">
    <citation type="submission" date="2011-08" db="EMBL/GenBank/DDBJ databases">
        <authorList>
            <person name="Weinstock G."/>
            <person name="Sodergren E."/>
            <person name="Clifton S."/>
            <person name="Fulton L."/>
            <person name="Fulton B."/>
            <person name="Courtney L."/>
            <person name="Fronick C."/>
            <person name="Harrison M."/>
            <person name="Strong C."/>
            <person name="Farmer C."/>
            <person name="Delahaunty K."/>
            <person name="Markovic C."/>
            <person name="Hall O."/>
            <person name="Minx P."/>
            <person name="Tomlinson C."/>
            <person name="Mitreva M."/>
            <person name="Hou S."/>
            <person name="Chen J."/>
            <person name="Wollam A."/>
            <person name="Pepin K.H."/>
            <person name="Johnson M."/>
            <person name="Bhonagiri V."/>
            <person name="Zhang X."/>
            <person name="Suruliraj S."/>
            <person name="Warren W."/>
            <person name="Chinwalla A."/>
            <person name="Mardis E.R."/>
            <person name="Wilson R.K."/>
        </authorList>
    </citation>
    <scope>NUCLEOTIDE SEQUENCE [LARGE SCALE GENOMIC DNA]</scope>
    <source>
        <strain evidence="3 4">F0357</strain>
    </source>
</reference>
<evidence type="ECO:0000313" key="4">
    <source>
        <dbReference type="Proteomes" id="UP000005481"/>
    </source>
</evidence>
<gene>
    <name evidence="3" type="ORF">HMPREF0080_00380</name>
</gene>
<feature type="transmembrane region" description="Helical" evidence="1">
    <location>
        <begin position="116"/>
        <end position="134"/>
    </location>
</feature>
<evidence type="ECO:0000259" key="2">
    <source>
        <dbReference type="Pfam" id="PF10080"/>
    </source>
</evidence>
<feature type="transmembrane region" description="Helical" evidence="1">
    <location>
        <begin position="57"/>
        <end position="74"/>
    </location>
</feature>
<feature type="transmembrane region" description="Helical" evidence="1">
    <location>
        <begin position="20"/>
        <end position="45"/>
    </location>
</feature>
<dbReference type="HOGENOM" id="CLU_045824_0_0_9"/>
<dbReference type="EMBL" id="AGCJ01000012">
    <property type="protein sequence ID" value="EHM43135.1"/>
    <property type="molecule type" value="Genomic_DNA"/>
</dbReference>
<proteinExistence type="predicted"/>
<feature type="transmembrane region" description="Helical" evidence="1">
    <location>
        <begin position="282"/>
        <end position="304"/>
    </location>
</feature>